<reference evidence="1" key="1">
    <citation type="journal article" date="2020" name="Plant Biotechnol. J.">
        <title>The pomegranate (Punica granatum L.) draft genome dissects genetic divergence between soft- and hard-seeded cultivars.</title>
        <authorList>
            <person name="Luo X."/>
            <person name="Li H."/>
            <person name="Wu Z."/>
            <person name="Yao W."/>
            <person name="Zhao P."/>
            <person name="Cao D."/>
            <person name="Yu H."/>
            <person name="Li K."/>
            <person name="Poudel K."/>
            <person name="Zhao D."/>
            <person name="Zhang F."/>
            <person name="Xia X."/>
            <person name="Chen L."/>
            <person name="Wang Q."/>
            <person name="Jing D."/>
            <person name="Cao S."/>
        </authorList>
    </citation>
    <scope>NUCLEOTIDE SEQUENCE [LARGE SCALE GENOMIC DNA]</scope>
</reference>
<dbReference type="PANTHER" id="PTHR47871">
    <property type="entry name" value="NAC DOMAIN-CONTAINING PROTEIN 8"/>
    <property type="match status" value="1"/>
</dbReference>
<dbReference type="GeneID" id="116204029"/>
<dbReference type="AlphaFoldDB" id="A0A6P8DK75"/>
<dbReference type="OrthoDB" id="2021147at2759"/>
<dbReference type="RefSeq" id="XP_031391963.1">
    <property type="nucleotide sequence ID" value="XM_031536103.1"/>
</dbReference>
<name>A0A6P8DK75_PUNGR</name>
<dbReference type="Proteomes" id="UP000515151">
    <property type="component" value="Chromosome 1"/>
</dbReference>
<dbReference type="RefSeq" id="XP_031392084.1">
    <property type="nucleotide sequence ID" value="XM_031536224.1"/>
</dbReference>
<sequence length="683" mass="76902">MFLQGTEMLVGRMSPVMPHSGSLHLSSAVTGREGEQDLLPVVSSLALKQEEYEHFDLQGPDFMCSSSSQESARCAEKNAPKPKIYGNTSELLDSGKVKAEPSDENDLLSHHRTALSASNAELTERNGKVQDDDKLSDKLDHVPLIQRGKMLLASRQLLRMNDSYSCISQVYEKPSLIGHVKEEVHCDSLGTGEDLADRVARRDDEVIHPISAESRTGNKLHGFGESQCSDIYGSLRSGTFVGIPCKDNRCSTLPGYTDAKVAVSAELRLNVEAQASEGTSSWKRKPSKVKSCSGSDHVPVNDFSNSTMRTAFEVKTEPSDHSEVLGSRCDTVGNFTFNASLVKREEEHDRLFEDKLDHMFLRERMNLLTQHTNSGSDHLKKCDWLTRDLTSSEKIPAVMKFVDPISIKRLQTRRKTVTDSIETVLEEDAPGLLRVLLDNGVSMDELKLYGDVENDEPLDESSEKGGFTELEDVISKLFFQRQSFLKIGLPKSRKDTKTTYCLACLFSLVEQTRYLQFRKWPVEWGWSRELRSFIFVFERHKRIVLERPEYGYATYFFELVDSLSIAWQVKRLVIAMKLTSCSRISLIENKVLTVGEDLTEGEARVLMQYGWKPNSGLGTMLNYCDRVVHDRQKEMEKDTSEWRAKIGKLLMDGYHGGAIVSSDIVKKVTEYGNAEGAQVKTEL</sequence>
<evidence type="ECO:0000313" key="3">
    <source>
        <dbReference type="RefSeq" id="XP_031392038.1"/>
    </source>
</evidence>
<organism evidence="1 3">
    <name type="scientific">Punica granatum</name>
    <name type="common">Pomegranate</name>
    <dbReference type="NCBI Taxonomy" id="22663"/>
    <lineage>
        <taxon>Eukaryota</taxon>
        <taxon>Viridiplantae</taxon>
        <taxon>Streptophyta</taxon>
        <taxon>Embryophyta</taxon>
        <taxon>Tracheophyta</taxon>
        <taxon>Spermatophyta</taxon>
        <taxon>Magnoliopsida</taxon>
        <taxon>eudicotyledons</taxon>
        <taxon>Gunneridae</taxon>
        <taxon>Pentapetalae</taxon>
        <taxon>rosids</taxon>
        <taxon>malvids</taxon>
        <taxon>Myrtales</taxon>
        <taxon>Lythraceae</taxon>
        <taxon>Punica</taxon>
    </lineage>
</organism>
<gene>
    <name evidence="2 3 4" type="primary">LOC116204029</name>
</gene>
<evidence type="ECO:0000313" key="4">
    <source>
        <dbReference type="RefSeq" id="XP_031392084.1"/>
    </source>
</evidence>
<evidence type="ECO:0000313" key="2">
    <source>
        <dbReference type="RefSeq" id="XP_031391963.1"/>
    </source>
</evidence>
<accession>A0A6P8DK75</accession>
<proteinExistence type="predicted"/>
<evidence type="ECO:0000313" key="1">
    <source>
        <dbReference type="Proteomes" id="UP000515151"/>
    </source>
</evidence>
<dbReference type="PANTHER" id="PTHR47871:SF2">
    <property type="entry name" value="OS03G0221300 PROTEIN"/>
    <property type="match status" value="1"/>
</dbReference>
<protein>
    <submittedName>
        <fullName evidence="2 3">Uncharacterized protein LOC116204029 isoform X1</fullName>
    </submittedName>
</protein>
<keyword evidence="1" id="KW-1185">Reference proteome</keyword>
<reference evidence="2 3" key="2">
    <citation type="submission" date="2025-04" db="UniProtKB">
        <authorList>
            <consortium name="RefSeq"/>
        </authorList>
    </citation>
    <scope>IDENTIFICATION</scope>
    <source>
        <tissue evidence="2 3">Leaf</tissue>
    </source>
</reference>
<dbReference type="RefSeq" id="XP_031392038.1">
    <property type="nucleotide sequence ID" value="XM_031536178.1"/>
</dbReference>